<reference evidence="2 3" key="1">
    <citation type="submission" date="2015-01" db="EMBL/GenBank/DDBJ databases">
        <title>Evolution of Trichinella species and genotypes.</title>
        <authorList>
            <person name="Korhonen P.K."/>
            <person name="Edoardo P."/>
            <person name="Giuseppe L.R."/>
            <person name="Gasser R.B."/>
        </authorList>
    </citation>
    <scope>NUCLEOTIDE SEQUENCE [LARGE SCALE GENOMIC DNA]</scope>
    <source>
        <strain evidence="2">ISS37</strain>
    </source>
</reference>
<evidence type="ECO:0000313" key="3">
    <source>
        <dbReference type="Proteomes" id="UP000054630"/>
    </source>
</evidence>
<feature type="region of interest" description="Disordered" evidence="1">
    <location>
        <begin position="17"/>
        <end position="40"/>
    </location>
</feature>
<gene>
    <name evidence="2" type="ORF">T07_147</name>
</gene>
<dbReference type="EMBL" id="JYDL01002498">
    <property type="protein sequence ID" value="KRX11339.1"/>
    <property type="molecule type" value="Genomic_DNA"/>
</dbReference>
<name>A0A0V0RA42_9BILA</name>
<dbReference type="AlphaFoldDB" id="A0A0V0RA42"/>
<comment type="caution">
    <text evidence="2">The sequence shown here is derived from an EMBL/GenBank/DDBJ whole genome shotgun (WGS) entry which is preliminary data.</text>
</comment>
<dbReference type="OrthoDB" id="10250354at2759"/>
<accession>A0A0V0RA42</accession>
<protein>
    <submittedName>
        <fullName evidence="2">Uncharacterized protein</fullName>
    </submittedName>
</protein>
<feature type="non-terminal residue" evidence="2">
    <location>
        <position position="40"/>
    </location>
</feature>
<evidence type="ECO:0000313" key="2">
    <source>
        <dbReference type="EMBL" id="KRX11339.1"/>
    </source>
</evidence>
<evidence type="ECO:0000256" key="1">
    <source>
        <dbReference type="SAM" id="MobiDB-lite"/>
    </source>
</evidence>
<organism evidence="2 3">
    <name type="scientific">Trichinella nelsoni</name>
    <dbReference type="NCBI Taxonomy" id="6336"/>
    <lineage>
        <taxon>Eukaryota</taxon>
        <taxon>Metazoa</taxon>
        <taxon>Ecdysozoa</taxon>
        <taxon>Nematoda</taxon>
        <taxon>Enoplea</taxon>
        <taxon>Dorylaimia</taxon>
        <taxon>Trichinellida</taxon>
        <taxon>Trichinellidae</taxon>
        <taxon>Trichinella</taxon>
    </lineage>
</organism>
<sequence>MDRTIPILVLKKAKNWEESASKQGKPRSLWEELSEIGEEF</sequence>
<dbReference type="Proteomes" id="UP000054630">
    <property type="component" value="Unassembled WGS sequence"/>
</dbReference>
<proteinExistence type="predicted"/>
<keyword evidence="3" id="KW-1185">Reference proteome</keyword>
<dbReference type="STRING" id="6336.A0A0V0RA42"/>